<evidence type="ECO:0000313" key="5">
    <source>
        <dbReference type="Proteomes" id="UP000286773"/>
    </source>
</evidence>
<dbReference type="PANTHER" id="PTHR37825">
    <property type="entry name" value="TRNA(MET) CYTIDINE ACETATE LIGASE"/>
    <property type="match status" value="1"/>
</dbReference>
<comment type="caution">
    <text evidence="4">The sequence shown here is derived from an EMBL/GenBank/DDBJ whole genome shotgun (WGS) entry which is preliminary data.</text>
</comment>
<dbReference type="GO" id="GO:0006400">
    <property type="term" value="P:tRNA modification"/>
    <property type="evidence" value="ECO:0007669"/>
    <property type="project" value="UniProtKB-UniRule"/>
</dbReference>
<comment type="caution">
    <text evidence="3">Lacks conserved residue(s) required for the propagation of feature annotation.</text>
</comment>
<dbReference type="InterPro" id="IPR008513">
    <property type="entry name" value="tRNA(Met)_cyd_acetate_ligase"/>
</dbReference>
<dbReference type="SUPFAM" id="SSF52374">
    <property type="entry name" value="Nucleotidylyl transferase"/>
    <property type="match status" value="1"/>
</dbReference>
<dbReference type="OrthoDB" id="9769796at2"/>
<keyword evidence="3" id="KW-0694">RNA-binding</keyword>
<dbReference type="PANTHER" id="PTHR37825:SF1">
    <property type="entry name" value="TRNA(MET) CYTIDINE ACETATE LIGASE"/>
    <property type="match status" value="1"/>
</dbReference>
<dbReference type="EMBL" id="NGKC01000014">
    <property type="protein sequence ID" value="RSU10088.1"/>
    <property type="molecule type" value="Genomic_DNA"/>
</dbReference>
<feature type="binding site" evidence="3">
    <location>
        <position position="186"/>
    </location>
    <ligand>
        <name>ATP</name>
        <dbReference type="ChEBI" id="CHEBI:30616"/>
    </ligand>
</feature>
<dbReference type="EC" id="6.3.4.-" evidence="3"/>
<feature type="binding site" evidence="3">
    <location>
        <position position="161"/>
    </location>
    <ligand>
        <name>ATP</name>
        <dbReference type="ChEBI" id="CHEBI:30616"/>
    </ligand>
</feature>
<dbReference type="Pfam" id="PF05636">
    <property type="entry name" value="HIGH_NTase1"/>
    <property type="match status" value="1"/>
</dbReference>
<evidence type="ECO:0000256" key="3">
    <source>
        <dbReference type="HAMAP-Rule" id="MF_01539"/>
    </source>
</evidence>
<comment type="similarity">
    <text evidence="3">Belongs to the TmcAL family.</text>
</comment>
<comment type="function">
    <text evidence="3">Catalyzes the formation of N(4)-acetylcytidine (ac(4)C) at the wobble position of elongator tRNA(Met), using acetate and ATP as substrates. First activates an acetate ion to form acetyladenylate (Ac-AMP) and then transfers the acetyl group to tRNA to form ac(4)C34.</text>
</comment>
<evidence type="ECO:0000313" key="4">
    <source>
        <dbReference type="EMBL" id="RSU10088.1"/>
    </source>
</evidence>
<dbReference type="RefSeq" id="WP_126814406.1">
    <property type="nucleotide sequence ID" value="NZ_NGKC01000014.1"/>
</dbReference>
<keyword evidence="1 3" id="KW-0436">Ligase</keyword>
<dbReference type="GO" id="GO:0005524">
    <property type="term" value="F:ATP binding"/>
    <property type="evidence" value="ECO:0007669"/>
    <property type="project" value="UniProtKB-KW"/>
</dbReference>
<dbReference type="NCBIfam" id="NF010191">
    <property type="entry name" value="PRK13670.1"/>
    <property type="match status" value="1"/>
</dbReference>
<dbReference type="Gene3D" id="3.40.50.620">
    <property type="entry name" value="HUPs"/>
    <property type="match status" value="1"/>
</dbReference>
<sequence>MKSCGVIVEYNPLHNGHLYHLQQAKERSQSDVIVAVMSGNFLQRGEPAIIDKWSRTALALSYGADVVIELPLAYAVQSADYFAKGGVKLLQALEVDGLCFGTDSPTPVDYDYFASFHQAHKHDIDALFNQLKNNGQSYPQQMTAVYRSLMPDWQLDFTSPNHILGMGYAKENITYPRPMMLYPIQRQQAGYHDDTIHPHFASATAIRQKVLDGEIAQIQTVVPKETFRMLQQQPLMSWDLLWPYVRYALTVTPVEQLQTIYQMTEGLEYRLKRAVRSAASFEELVNSVQTKRYTRTRIQRLLTYVLLYVTTQDIKHSWAHPSVRVLGFTEQGRAFLNQRKRTCPYPVITNVRKTDQASLALDIRAGEVYRQAAELAEPQDYFRRPLYSKET</sequence>
<keyword evidence="3" id="KW-0547">Nucleotide-binding</keyword>
<dbReference type="GO" id="GO:0000049">
    <property type="term" value="F:tRNA binding"/>
    <property type="evidence" value="ECO:0007669"/>
    <property type="project" value="UniProtKB-KW"/>
</dbReference>
<dbReference type="HAMAP" id="MF_01539">
    <property type="entry name" value="TmcAL"/>
    <property type="match status" value="1"/>
</dbReference>
<comment type="catalytic activity">
    <reaction evidence="3">
        <text>cytidine(34) in elongator tRNA(Met) + acetate + ATP = N(4)-acetylcytidine(34) in elongator tRNA(Met) + AMP + diphosphate</text>
        <dbReference type="Rhea" id="RHEA:58144"/>
        <dbReference type="Rhea" id="RHEA-COMP:10693"/>
        <dbReference type="Rhea" id="RHEA-COMP:10694"/>
        <dbReference type="ChEBI" id="CHEBI:30089"/>
        <dbReference type="ChEBI" id="CHEBI:30616"/>
        <dbReference type="ChEBI" id="CHEBI:33019"/>
        <dbReference type="ChEBI" id="CHEBI:74900"/>
        <dbReference type="ChEBI" id="CHEBI:82748"/>
        <dbReference type="ChEBI" id="CHEBI:456215"/>
    </reaction>
</comment>
<dbReference type="GO" id="GO:0016879">
    <property type="term" value="F:ligase activity, forming carbon-nitrogen bonds"/>
    <property type="evidence" value="ECO:0007669"/>
    <property type="project" value="UniProtKB-UniRule"/>
</dbReference>
<name>A0A430APM6_9ENTE</name>
<feature type="binding site" evidence="3">
    <location>
        <position position="101"/>
    </location>
    <ligand>
        <name>ATP</name>
        <dbReference type="ChEBI" id="CHEBI:30616"/>
    </ligand>
</feature>
<feature type="binding site" evidence="3">
    <location>
        <begin position="7"/>
        <end position="20"/>
    </location>
    <ligand>
        <name>ATP</name>
        <dbReference type="ChEBI" id="CHEBI:30616"/>
    </ligand>
</feature>
<dbReference type="AlphaFoldDB" id="A0A430APM6"/>
<keyword evidence="3" id="KW-0067">ATP-binding</keyword>
<evidence type="ECO:0000256" key="2">
    <source>
        <dbReference type="ARBA" id="ARBA00022694"/>
    </source>
</evidence>
<dbReference type="GO" id="GO:0005737">
    <property type="term" value="C:cytoplasm"/>
    <property type="evidence" value="ECO:0007669"/>
    <property type="project" value="UniProtKB-SubCell"/>
</dbReference>
<keyword evidence="5" id="KW-1185">Reference proteome</keyword>
<comment type="subcellular location">
    <subcellularLocation>
        <location evidence="3">Cytoplasm</location>
    </subcellularLocation>
</comment>
<proteinExistence type="inferred from homology"/>
<dbReference type="Proteomes" id="UP000286773">
    <property type="component" value="Unassembled WGS sequence"/>
</dbReference>
<organism evidence="4 5">
    <name type="scientific">Vagococcus acidifermentans</name>
    <dbReference type="NCBI Taxonomy" id="564710"/>
    <lineage>
        <taxon>Bacteria</taxon>
        <taxon>Bacillati</taxon>
        <taxon>Bacillota</taxon>
        <taxon>Bacilli</taxon>
        <taxon>Lactobacillales</taxon>
        <taxon>Enterococcaceae</taxon>
        <taxon>Vagococcus</taxon>
    </lineage>
</organism>
<keyword evidence="3" id="KW-0820">tRNA-binding</keyword>
<gene>
    <name evidence="3" type="primary">tmcAL</name>
    <name evidence="4" type="ORF">CBF27_11220</name>
</gene>
<dbReference type="InterPro" id="IPR014729">
    <property type="entry name" value="Rossmann-like_a/b/a_fold"/>
</dbReference>
<accession>A0A430APM6</accession>
<protein>
    <recommendedName>
        <fullName evidence="3">tRNA(Met) cytidine acetate ligase</fullName>
        <ecNumber evidence="3">6.3.4.-</ecNumber>
    </recommendedName>
</protein>
<keyword evidence="2 3" id="KW-0819">tRNA processing</keyword>
<evidence type="ECO:0000256" key="1">
    <source>
        <dbReference type="ARBA" id="ARBA00022598"/>
    </source>
</evidence>
<reference evidence="4 5" key="1">
    <citation type="submission" date="2017-05" db="EMBL/GenBank/DDBJ databases">
        <title>Vagococcus spp. assemblies.</title>
        <authorList>
            <person name="Gulvik C.A."/>
        </authorList>
    </citation>
    <scope>NUCLEOTIDE SEQUENCE [LARGE SCALE GENOMIC DNA]</scope>
    <source>
        <strain evidence="4 5">LMG 24798</strain>
    </source>
</reference>
<keyword evidence="3" id="KW-0963">Cytoplasm</keyword>